<dbReference type="Proteomes" id="UP001230649">
    <property type="component" value="Unassembled WGS sequence"/>
</dbReference>
<gene>
    <name evidence="1" type="ORF">QFC20_006530</name>
</gene>
<proteinExistence type="predicted"/>
<comment type="caution">
    <text evidence="1">The sequence shown here is derived from an EMBL/GenBank/DDBJ whole genome shotgun (WGS) entry which is preliminary data.</text>
</comment>
<protein>
    <submittedName>
        <fullName evidence="1">Uncharacterized protein</fullName>
    </submittedName>
</protein>
<accession>A0ACC2V9S2</accession>
<evidence type="ECO:0000313" key="1">
    <source>
        <dbReference type="EMBL" id="KAJ9095929.1"/>
    </source>
</evidence>
<name>A0ACC2V9S2_9TREE</name>
<keyword evidence="2" id="KW-1185">Reference proteome</keyword>
<reference evidence="1" key="1">
    <citation type="submission" date="2023-04" db="EMBL/GenBank/DDBJ databases">
        <title>Draft Genome sequencing of Naganishia species isolated from polar environments using Oxford Nanopore Technology.</title>
        <authorList>
            <person name="Leo P."/>
            <person name="Venkateswaran K."/>
        </authorList>
    </citation>
    <scope>NUCLEOTIDE SEQUENCE</scope>
    <source>
        <strain evidence="1">MNA-CCFEE 5262</strain>
    </source>
</reference>
<evidence type="ECO:0000313" key="2">
    <source>
        <dbReference type="Proteomes" id="UP001230649"/>
    </source>
</evidence>
<dbReference type="EMBL" id="JASBWS010000118">
    <property type="protein sequence ID" value="KAJ9095929.1"/>
    <property type="molecule type" value="Genomic_DNA"/>
</dbReference>
<organism evidence="1 2">
    <name type="scientific">Naganishia adeliensis</name>
    <dbReference type="NCBI Taxonomy" id="92952"/>
    <lineage>
        <taxon>Eukaryota</taxon>
        <taxon>Fungi</taxon>
        <taxon>Dikarya</taxon>
        <taxon>Basidiomycota</taxon>
        <taxon>Agaricomycotina</taxon>
        <taxon>Tremellomycetes</taxon>
        <taxon>Filobasidiales</taxon>
        <taxon>Filobasidiaceae</taxon>
        <taxon>Naganishia</taxon>
    </lineage>
</organism>
<sequence>MPQHQMTRATQLVTEGIQPSADADANSLADDAVLDQIREAHDASMPKATKAAYATPMREFREWALKQAVEAEGKRPLEELDDLERGLEEFKRAVVTGRRIAVFLQTCVVGRVHKQRGKGTVEGPGKGKKKAPANSAAAVEQIVGPQREAPTV</sequence>